<dbReference type="RefSeq" id="XP_009039341.1">
    <property type="nucleotide sequence ID" value="XM_009041093.1"/>
</dbReference>
<evidence type="ECO:0000256" key="1">
    <source>
        <dbReference type="SAM" id="Coils"/>
    </source>
</evidence>
<dbReference type="InParanoid" id="F0YFM3"/>
<evidence type="ECO:0000313" key="3">
    <source>
        <dbReference type="EMBL" id="EGB06088.1"/>
    </source>
</evidence>
<keyword evidence="1" id="KW-0175">Coiled coil</keyword>
<feature type="coiled-coil region" evidence="1">
    <location>
        <begin position="117"/>
        <end position="189"/>
    </location>
</feature>
<proteinExistence type="predicted"/>
<dbReference type="AlphaFoldDB" id="F0YFM3"/>
<organism evidence="4">
    <name type="scientific">Aureococcus anophagefferens</name>
    <name type="common">Harmful bloom alga</name>
    <dbReference type="NCBI Taxonomy" id="44056"/>
    <lineage>
        <taxon>Eukaryota</taxon>
        <taxon>Sar</taxon>
        <taxon>Stramenopiles</taxon>
        <taxon>Ochrophyta</taxon>
        <taxon>Pelagophyceae</taxon>
        <taxon>Pelagomonadales</taxon>
        <taxon>Pelagomonadaceae</taxon>
        <taxon>Aureococcus</taxon>
    </lineage>
</organism>
<dbReference type="EMBL" id="GL833137">
    <property type="protein sequence ID" value="EGB06088.1"/>
    <property type="molecule type" value="Genomic_DNA"/>
</dbReference>
<gene>
    <name evidence="3" type="ORF">AURANDRAFT_72062</name>
</gene>
<feature type="region of interest" description="Disordered" evidence="2">
    <location>
        <begin position="26"/>
        <end position="114"/>
    </location>
</feature>
<accession>F0YFM3</accession>
<keyword evidence="4" id="KW-1185">Reference proteome</keyword>
<dbReference type="KEGG" id="aaf:AURANDRAFT_72062"/>
<evidence type="ECO:0000256" key="2">
    <source>
        <dbReference type="SAM" id="MobiDB-lite"/>
    </source>
</evidence>
<name>F0YFM3_AURAN</name>
<dbReference type="GeneID" id="20228528"/>
<reference evidence="3 4" key="1">
    <citation type="journal article" date="2011" name="Proc. Natl. Acad. Sci. U.S.A.">
        <title>Niche of harmful alga Aureococcus anophagefferens revealed through ecogenomics.</title>
        <authorList>
            <person name="Gobler C.J."/>
            <person name="Berry D.L."/>
            <person name="Dyhrman S.T."/>
            <person name="Wilhelm S.W."/>
            <person name="Salamov A."/>
            <person name="Lobanov A.V."/>
            <person name="Zhang Y."/>
            <person name="Collier J.L."/>
            <person name="Wurch L.L."/>
            <person name="Kustka A.B."/>
            <person name="Dill B.D."/>
            <person name="Shah M."/>
            <person name="VerBerkmoes N.C."/>
            <person name="Kuo A."/>
            <person name="Terry A."/>
            <person name="Pangilinan J."/>
            <person name="Lindquist E.A."/>
            <person name="Lucas S."/>
            <person name="Paulsen I.T."/>
            <person name="Hattenrath-Lehmann T.K."/>
            <person name="Talmage S.C."/>
            <person name="Walker E.A."/>
            <person name="Koch F."/>
            <person name="Burson A.M."/>
            <person name="Marcoval M.A."/>
            <person name="Tang Y.Z."/>
            <person name="Lecleir G.R."/>
            <person name="Coyne K.J."/>
            <person name="Berg G.M."/>
            <person name="Bertrand E.M."/>
            <person name="Saito M.A."/>
            <person name="Gladyshev V.N."/>
            <person name="Grigoriev I.V."/>
        </authorList>
    </citation>
    <scope>NUCLEOTIDE SEQUENCE [LARGE SCALE GENOMIC DNA]</scope>
    <source>
        <strain evidence="4">CCMP 1984</strain>
    </source>
</reference>
<evidence type="ECO:0000313" key="4">
    <source>
        <dbReference type="Proteomes" id="UP000002729"/>
    </source>
</evidence>
<dbReference type="Proteomes" id="UP000002729">
    <property type="component" value="Unassembled WGS sequence"/>
</dbReference>
<sequence length="189" mass="20419">MQNTMAALLAAGRGVRPVRRVDAAPPADCRILRGPPPAASKEPEGDCVITGSRSAKARDAELMRDAITVADSDAEQEGAPPKRIPFLPRNAPGAPRDDSTSETSPSPSPSPVSVYPVQCLLDEVGSLQDKVKALEAERIKDKATIAELEKQVRENRSKAEENREKAGACDQIEDVFRALKRARKRARAE</sequence>
<protein>
    <submittedName>
        <fullName evidence="3">Expressed protein</fullName>
    </submittedName>
</protein>